<evidence type="ECO:0000313" key="2">
    <source>
        <dbReference type="Proteomes" id="UP000233469"/>
    </source>
</evidence>
<reference evidence="1 2" key="2">
    <citation type="submission" date="2017-10" db="EMBL/GenBank/DDBJ databases">
        <title>Extensive intraspecific genome diversity in a model arbuscular mycorrhizal fungus.</title>
        <authorList>
            <person name="Chen E.C.H."/>
            <person name="Morin E."/>
            <person name="Baudet D."/>
            <person name="Noel J."/>
            <person name="Ndikumana S."/>
            <person name="Charron P."/>
            <person name="St-Onge C."/>
            <person name="Giorgi J."/>
            <person name="Grigoriev I.V."/>
            <person name="Roux C."/>
            <person name="Martin F.M."/>
            <person name="Corradi N."/>
        </authorList>
    </citation>
    <scope>NUCLEOTIDE SEQUENCE [LARGE SCALE GENOMIC DNA]</scope>
    <source>
        <strain evidence="1 2">C2</strain>
    </source>
</reference>
<proteinExistence type="predicted"/>
<reference evidence="1 2" key="1">
    <citation type="submission" date="2016-04" db="EMBL/GenBank/DDBJ databases">
        <title>Genome analyses suggest a sexual origin of heterokaryosis in a supposedly ancient asexual fungus.</title>
        <authorList>
            <person name="Ropars J."/>
            <person name="Sedzielewska K."/>
            <person name="Noel J."/>
            <person name="Charron P."/>
            <person name="Farinelli L."/>
            <person name="Marton T."/>
            <person name="Kruger M."/>
            <person name="Pelin A."/>
            <person name="Brachmann A."/>
            <person name="Corradi N."/>
        </authorList>
    </citation>
    <scope>NUCLEOTIDE SEQUENCE [LARGE SCALE GENOMIC DNA]</scope>
    <source>
        <strain evidence="1 2">C2</strain>
    </source>
</reference>
<sequence length="141" mass="15997">MEVAGGPCKTTDLHTLGDTKKTMRMDVLNLIGILRNHFDCDIKLATKIKVFCTQVIGARMTLYALNMLPDGRFLSTELATASIPFSFQGRNQYKALLRLMAIFHDEIIKQEELMGEIERSVLRSKGVTVRHILKIPDELFE</sequence>
<comment type="caution">
    <text evidence="1">The sequence shown here is derived from an EMBL/GenBank/DDBJ whole genome shotgun (WGS) entry which is preliminary data.</text>
</comment>
<dbReference type="VEuPathDB" id="FungiDB:RhiirFUN_000927"/>
<dbReference type="EMBL" id="LLXL01003055">
    <property type="protein sequence ID" value="PKK59426.1"/>
    <property type="molecule type" value="Genomic_DNA"/>
</dbReference>
<evidence type="ECO:0000313" key="1">
    <source>
        <dbReference type="EMBL" id="PKK59426.1"/>
    </source>
</evidence>
<accession>A0A2N1MCS1</accession>
<protein>
    <submittedName>
        <fullName evidence="1">Uncharacterized protein</fullName>
    </submittedName>
</protein>
<dbReference type="Proteomes" id="UP000233469">
    <property type="component" value="Unassembled WGS sequence"/>
</dbReference>
<dbReference type="VEuPathDB" id="FungiDB:RhiirA1_390032"/>
<dbReference type="VEuPathDB" id="FungiDB:FUN_019883"/>
<dbReference type="AlphaFoldDB" id="A0A2N1MCS1"/>
<gene>
    <name evidence="1" type="ORF">RhiirC2_295061</name>
</gene>
<organism evidence="1 2">
    <name type="scientific">Rhizophagus irregularis</name>
    <dbReference type="NCBI Taxonomy" id="588596"/>
    <lineage>
        <taxon>Eukaryota</taxon>
        <taxon>Fungi</taxon>
        <taxon>Fungi incertae sedis</taxon>
        <taxon>Mucoromycota</taxon>
        <taxon>Glomeromycotina</taxon>
        <taxon>Glomeromycetes</taxon>
        <taxon>Glomerales</taxon>
        <taxon>Glomeraceae</taxon>
        <taxon>Rhizophagus</taxon>
    </lineage>
</organism>
<name>A0A2N1MCS1_9GLOM</name>